<comment type="caution">
    <text evidence="1">The sequence shown here is derived from an EMBL/GenBank/DDBJ whole genome shotgun (WGS) entry which is preliminary data.</text>
</comment>
<dbReference type="SUPFAM" id="SSF52540">
    <property type="entry name" value="P-loop containing nucleoside triphosphate hydrolases"/>
    <property type="match status" value="1"/>
</dbReference>
<keyword evidence="1" id="KW-0418">Kinase</keyword>
<dbReference type="Pfam" id="PF13189">
    <property type="entry name" value="Cytidylate_kin2"/>
    <property type="match status" value="1"/>
</dbReference>
<dbReference type="EMBL" id="DVOS01000057">
    <property type="protein sequence ID" value="HIV23642.1"/>
    <property type="molecule type" value="Genomic_DNA"/>
</dbReference>
<sequence>MAENMIITIGRQFGSGGHQVGRKLAKELGLKIYDKELLKLVAEESGICEKVLENYDEKPTSSLLYSIVMDVYPSMNYVGTTLNQQIYQAQYDAIRRLGERESCVIVGRGADYILRDCKDLTSVFVHAPLDFRVKRVAEFEHITEAKARDMVIKADKKRASFYNFQTEKKWGAVDSYNLAVDTSDLGIDGAVKLIQQYIRIKHEK</sequence>
<reference evidence="1" key="2">
    <citation type="journal article" date="2021" name="PeerJ">
        <title>Extensive microbial diversity within the chicken gut microbiome revealed by metagenomics and culture.</title>
        <authorList>
            <person name="Gilroy R."/>
            <person name="Ravi A."/>
            <person name="Getino M."/>
            <person name="Pursley I."/>
            <person name="Horton D.L."/>
            <person name="Alikhan N.F."/>
            <person name="Baker D."/>
            <person name="Gharbi K."/>
            <person name="Hall N."/>
            <person name="Watson M."/>
            <person name="Adriaenssens E.M."/>
            <person name="Foster-Nyarko E."/>
            <person name="Jarju S."/>
            <person name="Secka A."/>
            <person name="Antonio M."/>
            <person name="Oren A."/>
            <person name="Chaudhuri R.R."/>
            <person name="La Ragione R."/>
            <person name="Hildebrand F."/>
            <person name="Pallen M.J."/>
        </authorList>
    </citation>
    <scope>NUCLEOTIDE SEQUENCE</scope>
    <source>
        <strain evidence="1">ChiBcec6-7307</strain>
    </source>
</reference>
<name>A0A9D1P071_9FIRM</name>
<dbReference type="GO" id="GO:0016301">
    <property type="term" value="F:kinase activity"/>
    <property type="evidence" value="ECO:0007669"/>
    <property type="project" value="UniProtKB-KW"/>
</dbReference>
<gene>
    <name evidence="1" type="ORF">IAC80_06850</name>
</gene>
<dbReference type="AlphaFoldDB" id="A0A9D1P071"/>
<evidence type="ECO:0000313" key="1">
    <source>
        <dbReference type="EMBL" id="HIV23642.1"/>
    </source>
</evidence>
<protein>
    <submittedName>
        <fullName evidence="1">Cytidylate kinase-like family protein</fullName>
    </submittedName>
</protein>
<proteinExistence type="predicted"/>
<dbReference type="InterPro" id="IPR027417">
    <property type="entry name" value="P-loop_NTPase"/>
</dbReference>
<dbReference type="Gene3D" id="3.40.50.300">
    <property type="entry name" value="P-loop containing nucleotide triphosphate hydrolases"/>
    <property type="match status" value="1"/>
</dbReference>
<dbReference type="Proteomes" id="UP000886889">
    <property type="component" value="Unassembled WGS sequence"/>
</dbReference>
<organism evidence="1 2">
    <name type="scientific">Candidatus Merdiplasma excrementigallinarum</name>
    <dbReference type="NCBI Taxonomy" id="2840864"/>
    <lineage>
        <taxon>Bacteria</taxon>
        <taxon>Bacillati</taxon>
        <taxon>Bacillota</taxon>
        <taxon>Clostridia</taxon>
        <taxon>Lachnospirales</taxon>
        <taxon>Lachnospiraceae</taxon>
        <taxon>Lachnospiraceae incertae sedis</taxon>
        <taxon>Candidatus Merdiplasma</taxon>
    </lineage>
</organism>
<evidence type="ECO:0000313" key="2">
    <source>
        <dbReference type="Proteomes" id="UP000886889"/>
    </source>
</evidence>
<reference evidence="1" key="1">
    <citation type="submission" date="2020-10" db="EMBL/GenBank/DDBJ databases">
        <authorList>
            <person name="Gilroy R."/>
        </authorList>
    </citation>
    <scope>NUCLEOTIDE SEQUENCE</scope>
    <source>
        <strain evidence="1">ChiBcec6-7307</strain>
    </source>
</reference>
<keyword evidence="1" id="KW-0808">Transferase</keyword>
<accession>A0A9D1P071</accession>